<reference evidence="3 4" key="1">
    <citation type="submission" date="2015-04" db="EMBL/GenBank/DDBJ databases">
        <authorList>
            <person name="Heijne W.H."/>
            <person name="Fedorova N.D."/>
            <person name="Nierman W.C."/>
            <person name="Vollebregt A.W."/>
            <person name="Zhao Z."/>
            <person name="Wu L."/>
            <person name="Kumar M."/>
            <person name="Stam H."/>
            <person name="van den Berg M.A."/>
            <person name="Pel H.J."/>
        </authorList>
    </citation>
    <scope>NUCLEOTIDE SEQUENCE [LARGE SCALE GENOMIC DNA]</scope>
    <source>
        <strain evidence="3 4">CBS 393.64</strain>
    </source>
</reference>
<protein>
    <submittedName>
        <fullName evidence="3">Lysophospholipase</fullName>
    </submittedName>
</protein>
<evidence type="ECO:0000259" key="2">
    <source>
        <dbReference type="Pfam" id="PF12146"/>
    </source>
</evidence>
<gene>
    <name evidence="3" type="ORF">T310_4566</name>
</gene>
<dbReference type="RefSeq" id="XP_013327997.1">
    <property type="nucleotide sequence ID" value="XM_013472543.1"/>
</dbReference>
<dbReference type="STRING" id="1408163.A0A0F4YTG4"/>
<dbReference type="InterPro" id="IPR029058">
    <property type="entry name" value="AB_hydrolase_fold"/>
</dbReference>
<dbReference type="InterPro" id="IPR051044">
    <property type="entry name" value="MAG_DAG_Lipase"/>
</dbReference>
<dbReference type="GeneID" id="25316914"/>
<dbReference type="AlphaFoldDB" id="A0A0F4YTG4"/>
<feature type="domain" description="Serine aminopeptidase S33" evidence="2">
    <location>
        <begin position="27"/>
        <end position="290"/>
    </location>
</feature>
<name>A0A0F4YTG4_RASE3</name>
<dbReference type="Proteomes" id="UP000053958">
    <property type="component" value="Unassembled WGS sequence"/>
</dbReference>
<keyword evidence="4" id="KW-1185">Reference proteome</keyword>
<dbReference type="PANTHER" id="PTHR11614">
    <property type="entry name" value="PHOSPHOLIPASE-RELATED"/>
    <property type="match status" value="1"/>
</dbReference>
<dbReference type="SUPFAM" id="SSF53474">
    <property type="entry name" value="alpha/beta-Hydrolases"/>
    <property type="match status" value="1"/>
</dbReference>
<dbReference type="Pfam" id="PF12146">
    <property type="entry name" value="Hydrolase_4"/>
    <property type="match status" value="1"/>
</dbReference>
<dbReference type="OrthoDB" id="10249433at2759"/>
<evidence type="ECO:0000313" key="4">
    <source>
        <dbReference type="Proteomes" id="UP000053958"/>
    </source>
</evidence>
<sequence>MVTTEEGTHTVFDGTKLYTKTWKSDTSPRAIVAFVHGFSDHSLASHGIEVRAFDQRGWGRSVTTPKQRGLTGPTSLVLSDIHSFLLSLVPLTKTASPSSPIPLFLMGHSMGGGEVLHYVLNPASPYHKQFSSPNRGQDTVTLKGVLAFSPFVALHPSSRPLGITVVLGRLAGKLLPRFHLRNQLDPKFLCRDEKVCADYVADPLCHETGTLEGLAGLLDRAAWLEKLPASSSSPSYAAAEEAVPPIWIGHGTDDRITSFDATKRFVDVLSARDKTFKVYEGAYHKLHAEPYNVKEQLVKDISDWILERSGTLVSSTSVDENAAVSNTVDSSATEDQTQEVDNSTQNDKAKL</sequence>
<dbReference type="Gene3D" id="3.40.50.1820">
    <property type="entry name" value="alpha/beta hydrolase"/>
    <property type="match status" value="1"/>
</dbReference>
<comment type="caution">
    <text evidence="3">The sequence shown here is derived from an EMBL/GenBank/DDBJ whole genome shotgun (WGS) entry which is preliminary data.</text>
</comment>
<dbReference type="EMBL" id="LASV01000186">
    <property type="protein sequence ID" value="KKA21385.1"/>
    <property type="molecule type" value="Genomic_DNA"/>
</dbReference>
<evidence type="ECO:0000256" key="1">
    <source>
        <dbReference type="SAM" id="MobiDB-lite"/>
    </source>
</evidence>
<feature type="region of interest" description="Disordered" evidence="1">
    <location>
        <begin position="323"/>
        <end position="351"/>
    </location>
</feature>
<evidence type="ECO:0000313" key="3">
    <source>
        <dbReference type="EMBL" id="KKA21385.1"/>
    </source>
</evidence>
<organism evidence="3 4">
    <name type="scientific">Rasamsonia emersonii (strain ATCC 16479 / CBS 393.64 / IMI 116815)</name>
    <dbReference type="NCBI Taxonomy" id="1408163"/>
    <lineage>
        <taxon>Eukaryota</taxon>
        <taxon>Fungi</taxon>
        <taxon>Dikarya</taxon>
        <taxon>Ascomycota</taxon>
        <taxon>Pezizomycotina</taxon>
        <taxon>Eurotiomycetes</taxon>
        <taxon>Eurotiomycetidae</taxon>
        <taxon>Eurotiales</taxon>
        <taxon>Trichocomaceae</taxon>
        <taxon>Rasamsonia</taxon>
    </lineage>
</organism>
<accession>A0A0F4YTG4</accession>
<proteinExistence type="predicted"/>
<dbReference type="InterPro" id="IPR022742">
    <property type="entry name" value="Hydrolase_4"/>
</dbReference>